<organism evidence="2 3">
    <name type="scientific">Fusarium oxysporum f. sp. cubense</name>
    <dbReference type="NCBI Taxonomy" id="61366"/>
    <lineage>
        <taxon>Eukaryota</taxon>
        <taxon>Fungi</taxon>
        <taxon>Dikarya</taxon>
        <taxon>Ascomycota</taxon>
        <taxon>Pezizomycotina</taxon>
        <taxon>Sordariomycetes</taxon>
        <taxon>Hypocreomycetidae</taxon>
        <taxon>Hypocreales</taxon>
        <taxon>Nectriaceae</taxon>
        <taxon>Fusarium</taxon>
        <taxon>Fusarium oxysporum species complex</taxon>
    </lineage>
</organism>
<evidence type="ECO:0000313" key="3">
    <source>
        <dbReference type="Proteomes" id="UP000320707"/>
    </source>
</evidence>
<evidence type="ECO:0000313" key="2">
    <source>
        <dbReference type="EMBL" id="TVY68230.1"/>
    </source>
</evidence>
<name>A0A559L5M7_FUSOC</name>
<gene>
    <name evidence="2" type="ORF">Focb16_v003140</name>
</gene>
<dbReference type="EMBL" id="SRMI01000006">
    <property type="protein sequence ID" value="TVY68230.1"/>
    <property type="molecule type" value="Genomic_DNA"/>
</dbReference>
<sequence length="137" mass="15034">MPDTELLYKCARFEIRRLVPKVLDDNIDNIDNSDVHSVKDGPLLSIVAVDDTEEQPRIGTISCAVMVGGEMFIVSPAHIFLPRPPEEPEETEETEEDMDETESDSGSEALRAGSVTPPDIDAALSSSQDFDDILDDV</sequence>
<evidence type="ECO:0000256" key="1">
    <source>
        <dbReference type="SAM" id="MobiDB-lite"/>
    </source>
</evidence>
<comment type="caution">
    <text evidence="2">The sequence shown here is derived from an EMBL/GenBank/DDBJ whole genome shotgun (WGS) entry which is preliminary data.</text>
</comment>
<protein>
    <submittedName>
        <fullName evidence="2">Uncharacterized protein</fullName>
    </submittedName>
</protein>
<proteinExistence type="predicted"/>
<accession>A0A559L5M7</accession>
<dbReference type="AlphaFoldDB" id="A0A559L5M7"/>
<dbReference type="Proteomes" id="UP000320707">
    <property type="component" value="Unassembled WGS sequence"/>
</dbReference>
<reference evidence="2 3" key="1">
    <citation type="journal article" date="2019" name="Microbiol. Resour. Announc.">
        <title>High-quality draft genome sequence of Fusarium oxysporum f. sp. cubense strain 160527, a causal agent of Panama disease.</title>
        <authorList>
            <person name="Asai S."/>
            <person name="Ayukawa Y."/>
            <person name="Gan P."/>
            <person name="Masuda S."/>
            <person name="Komatsu K."/>
            <person name="Shirasu K."/>
            <person name="Arie T."/>
        </authorList>
    </citation>
    <scope>NUCLEOTIDE SEQUENCE [LARGE SCALE GENOMIC DNA]</scope>
    <source>
        <strain evidence="2 3">160527</strain>
    </source>
</reference>
<feature type="region of interest" description="Disordered" evidence="1">
    <location>
        <begin position="79"/>
        <end position="137"/>
    </location>
</feature>
<feature type="compositionally biased region" description="Acidic residues" evidence="1">
    <location>
        <begin position="87"/>
        <end position="105"/>
    </location>
</feature>